<dbReference type="GO" id="GO:0000287">
    <property type="term" value="F:magnesium ion binding"/>
    <property type="evidence" value="ECO:0007669"/>
    <property type="project" value="UniProtKB-UniRule"/>
</dbReference>
<evidence type="ECO:0000256" key="2">
    <source>
        <dbReference type="ARBA" id="ARBA00022598"/>
    </source>
</evidence>
<comment type="cofactor">
    <cofactor evidence="8">
        <name>Mg(2+)</name>
        <dbReference type="ChEBI" id="CHEBI:18420"/>
    </cofactor>
    <text evidence="8">Binds 1 Mg(2+) ion per subunit.</text>
</comment>
<comment type="subunit">
    <text evidence="1 8">Homodimer.</text>
</comment>
<dbReference type="InterPro" id="IPR027417">
    <property type="entry name" value="P-loop_NTPase"/>
</dbReference>
<dbReference type="GO" id="GO:0046040">
    <property type="term" value="P:IMP metabolic process"/>
    <property type="evidence" value="ECO:0007669"/>
    <property type="project" value="TreeGrafter"/>
</dbReference>
<comment type="catalytic activity">
    <reaction evidence="8">
        <text>IMP + L-aspartate + GTP = N(6)-(1,2-dicarboxyethyl)-AMP + GDP + phosphate + 2 H(+)</text>
        <dbReference type="Rhea" id="RHEA:15753"/>
        <dbReference type="ChEBI" id="CHEBI:15378"/>
        <dbReference type="ChEBI" id="CHEBI:29991"/>
        <dbReference type="ChEBI" id="CHEBI:37565"/>
        <dbReference type="ChEBI" id="CHEBI:43474"/>
        <dbReference type="ChEBI" id="CHEBI:57567"/>
        <dbReference type="ChEBI" id="CHEBI:58053"/>
        <dbReference type="ChEBI" id="CHEBI:58189"/>
        <dbReference type="EC" id="6.3.4.4"/>
    </reaction>
</comment>
<dbReference type="Gene3D" id="3.90.170.10">
    <property type="entry name" value="Adenylosuccinate Synthetase, subunit A, domain 3"/>
    <property type="match status" value="1"/>
</dbReference>
<dbReference type="Pfam" id="PF00709">
    <property type="entry name" value="Adenylsucc_synt"/>
    <property type="match status" value="1"/>
</dbReference>
<dbReference type="Gene3D" id="3.40.440.10">
    <property type="entry name" value="Adenylosuccinate Synthetase, subunit A, domain 1"/>
    <property type="match status" value="1"/>
</dbReference>
<gene>
    <name evidence="8" type="primary">purA</name>
    <name evidence="9" type="ORF">NE630_00065</name>
</gene>
<dbReference type="AlphaFoldDB" id="A0AAW5JZ75"/>
<feature type="binding site" evidence="8">
    <location>
        <position position="308"/>
    </location>
    <ligand>
        <name>GTP</name>
        <dbReference type="ChEBI" id="CHEBI:37565"/>
    </ligand>
</feature>
<reference evidence="9 10" key="1">
    <citation type="submission" date="2022-06" db="EMBL/GenBank/DDBJ databases">
        <title>Isolation of gut microbiota from human fecal samples.</title>
        <authorList>
            <person name="Pamer E.G."/>
            <person name="Barat B."/>
            <person name="Waligurski E."/>
            <person name="Medina S."/>
            <person name="Paddock L."/>
            <person name="Mostad J."/>
        </authorList>
    </citation>
    <scope>NUCLEOTIDE SEQUENCE [LARGE SCALE GENOMIC DNA]</scope>
    <source>
        <strain evidence="9 10">DFI.9.90</strain>
    </source>
</reference>
<dbReference type="InterPro" id="IPR042110">
    <property type="entry name" value="Adenylosuccinate_synth_dom2"/>
</dbReference>
<dbReference type="Proteomes" id="UP001205919">
    <property type="component" value="Unassembled WGS sequence"/>
</dbReference>
<evidence type="ECO:0000256" key="4">
    <source>
        <dbReference type="ARBA" id="ARBA00022741"/>
    </source>
</evidence>
<dbReference type="InterPro" id="IPR001114">
    <property type="entry name" value="Adenylosuccinate_synthetase"/>
</dbReference>
<keyword evidence="7 8" id="KW-0342">GTP-binding</keyword>
<evidence type="ECO:0000313" key="10">
    <source>
        <dbReference type="Proteomes" id="UP001205919"/>
    </source>
</evidence>
<feature type="binding site" evidence="8">
    <location>
        <begin position="416"/>
        <end position="418"/>
    </location>
    <ligand>
        <name>GTP</name>
        <dbReference type="ChEBI" id="CHEBI:37565"/>
    </ligand>
</feature>
<evidence type="ECO:0000256" key="8">
    <source>
        <dbReference type="HAMAP-Rule" id="MF_00011"/>
    </source>
</evidence>
<feature type="binding site" evidence="8">
    <location>
        <begin position="43"/>
        <end position="45"/>
    </location>
    <ligand>
        <name>GTP</name>
        <dbReference type="ChEBI" id="CHEBI:37565"/>
    </ligand>
</feature>
<dbReference type="PANTHER" id="PTHR11846">
    <property type="entry name" value="ADENYLOSUCCINATE SYNTHETASE"/>
    <property type="match status" value="1"/>
</dbReference>
<keyword evidence="5 8" id="KW-0658">Purine biosynthesis</keyword>
<evidence type="ECO:0000256" key="3">
    <source>
        <dbReference type="ARBA" id="ARBA00022723"/>
    </source>
</evidence>
<evidence type="ECO:0000256" key="1">
    <source>
        <dbReference type="ARBA" id="ARBA00011738"/>
    </source>
</evidence>
<dbReference type="RefSeq" id="WP_008711881.1">
    <property type="nucleotide sequence ID" value="NZ_CABKQM010000008.1"/>
</dbReference>
<dbReference type="Gene3D" id="1.10.300.10">
    <property type="entry name" value="Adenylosuccinate Synthetase, subunit A, domain 2"/>
    <property type="match status" value="1"/>
</dbReference>
<dbReference type="SUPFAM" id="SSF52540">
    <property type="entry name" value="P-loop containing nucleoside triphosphate hydrolases"/>
    <property type="match status" value="1"/>
</dbReference>
<evidence type="ECO:0000256" key="6">
    <source>
        <dbReference type="ARBA" id="ARBA00022842"/>
    </source>
</evidence>
<protein>
    <recommendedName>
        <fullName evidence="8">Adenylosuccinate synthetase</fullName>
        <shortName evidence="8">AMPSase</shortName>
        <shortName evidence="8">AdSS</shortName>
        <ecNumber evidence="8">6.3.4.4</ecNumber>
    </recommendedName>
    <alternativeName>
        <fullName evidence="8">IMP--aspartate ligase</fullName>
    </alternativeName>
</protein>
<keyword evidence="2 8" id="KW-0436">Ligase</keyword>
<evidence type="ECO:0000256" key="5">
    <source>
        <dbReference type="ARBA" id="ARBA00022755"/>
    </source>
</evidence>
<organism evidence="9 10">
    <name type="scientific">Cloacibacillus evryensis</name>
    <dbReference type="NCBI Taxonomy" id="508460"/>
    <lineage>
        <taxon>Bacteria</taxon>
        <taxon>Thermotogati</taxon>
        <taxon>Synergistota</taxon>
        <taxon>Synergistia</taxon>
        <taxon>Synergistales</taxon>
        <taxon>Synergistaceae</taxon>
        <taxon>Cloacibacillus</taxon>
    </lineage>
</organism>
<dbReference type="EMBL" id="JANFYT010000001">
    <property type="protein sequence ID" value="MCQ4812814.1"/>
    <property type="molecule type" value="Genomic_DNA"/>
</dbReference>
<feature type="active site" description="Proton donor" evidence="8">
    <location>
        <position position="44"/>
    </location>
</feature>
<dbReference type="FunFam" id="3.90.170.10:FF:000001">
    <property type="entry name" value="Adenylosuccinate synthetase"/>
    <property type="match status" value="1"/>
</dbReference>
<evidence type="ECO:0000256" key="7">
    <source>
        <dbReference type="ARBA" id="ARBA00023134"/>
    </source>
</evidence>
<keyword evidence="6 8" id="KW-0460">Magnesium</keyword>
<comment type="caution">
    <text evidence="8">Lacks conserved residue(s) required for the propagation of feature annotation.</text>
</comment>
<dbReference type="EC" id="6.3.4.4" evidence="8"/>
<dbReference type="SMART" id="SM00788">
    <property type="entry name" value="Adenylsucc_synt"/>
    <property type="match status" value="1"/>
</dbReference>
<comment type="similarity">
    <text evidence="8">Belongs to the adenylosuccinate synthetase family.</text>
</comment>
<dbReference type="InterPro" id="IPR042109">
    <property type="entry name" value="Adenylosuccinate_synth_dom1"/>
</dbReference>
<dbReference type="GO" id="GO:0005525">
    <property type="term" value="F:GTP binding"/>
    <property type="evidence" value="ECO:0007669"/>
    <property type="project" value="UniProtKB-UniRule"/>
</dbReference>
<dbReference type="GO" id="GO:0005737">
    <property type="term" value="C:cytoplasm"/>
    <property type="evidence" value="ECO:0007669"/>
    <property type="project" value="UniProtKB-SubCell"/>
</dbReference>
<sequence length="429" mass="47256">MVSSENNIIIGLQWGHEGKNRLLDFFANRSEVIVRFHGSATGGHQISAGGERFTLDYLPCGIHHAGKLCVITHGVTLDLEKISDELAALKSAGVFRSRLLISSRCPLILDYHKRLDVLAGRLLGHDLNRTMDQRGYGHAVTDNVRRLGIRAGDLLYPERLRERLDLNLAIKNEYFQKIYNEKPLDADKLFTKIMKEGQRLVPYVGPVEDAISKAVESNVGTLFEGCDGSLNDLNCGVYPYVMPGMTTAPAAFLSAGLRHNASLRIIGAAKAYCTKSGPGPFITEDKSAVAAFIRTRGSEFGKIGEAPRRIGWLDLPALKYAAHINGADLLAVTKLDVLTGIDELKICTGYMIGGELRTSGDLSAEEAEKAEPVYVSLEGWREELPGCTDFNLLPQQAQSYIRFIEEYTGLRVIWTGLGTQWGNALYRID</sequence>
<feature type="binding site" evidence="8">
    <location>
        <begin position="334"/>
        <end position="336"/>
    </location>
    <ligand>
        <name>GTP</name>
        <dbReference type="ChEBI" id="CHEBI:37565"/>
    </ligand>
</feature>
<keyword evidence="10" id="KW-1185">Reference proteome</keyword>
<keyword evidence="3 8" id="KW-0479">Metal-binding</keyword>
<dbReference type="PANTHER" id="PTHR11846:SF0">
    <property type="entry name" value="ADENYLOSUCCINATE SYNTHETASE"/>
    <property type="match status" value="1"/>
</dbReference>
<keyword evidence="8" id="KW-0963">Cytoplasm</keyword>
<evidence type="ECO:0000313" key="9">
    <source>
        <dbReference type="EMBL" id="MCQ4812814.1"/>
    </source>
</evidence>
<dbReference type="GO" id="GO:0044208">
    <property type="term" value="P:'de novo' AMP biosynthetic process"/>
    <property type="evidence" value="ECO:0007669"/>
    <property type="project" value="UniProtKB-UniRule"/>
</dbReference>
<comment type="function">
    <text evidence="8">Plays an important role in the de novo pathway of purine nucleotide biosynthesis. Catalyzes the first committed step in the biosynthesis of AMP from IMP.</text>
</comment>
<comment type="caution">
    <text evidence="9">The sequence shown here is derived from an EMBL/GenBank/DDBJ whole genome shotgun (WGS) entry which is preliminary data.</text>
</comment>
<comment type="pathway">
    <text evidence="8">Purine metabolism; AMP biosynthesis via de novo pathway; AMP from IMP: step 1/2.</text>
</comment>
<name>A0AAW5JZ75_9BACT</name>
<accession>A0AAW5JZ75</accession>
<proteinExistence type="inferred from homology"/>
<comment type="subcellular location">
    <subcellularLocation>
        <location evidence="8">Cytoplasm</location>
    </subcellularLocation>
</comment>
<keyword evidence="4 8" id="KW-0547">Nucleotide-binding</keyword>
<feature type="binding site" evidence="8">
    <location>
        <position position="146"/>
    </location>
    <ligand>
        <name>IMP</name>
        <dbReference type="ChEBI" id="CHEBI:58053"/>
        <note>ligand shared between dimeric partners</note>
    </ligand>
</feature>
<dbReference type="HAMAP" id="MF_00011">
    <property type="entry name" value="Adenylosucc_synth"/>
    <property type="match status" value="1"/>
</dbReference>
<feature type="binding site" evidence="8">
    <location>
        <position position="43"/>
    </location>
    <ligand>
        <name>Mg(2+)</name>
        <dbReference type="ChEBI" id="CHEBI:18420"/>
    </ligand>
</feature>
<dbReference type="GO" id="GO:0004019">
    <property type="term" value="F:adenylosuccinate synthase activity"/>
    <property type="evidence" value="ECO:0007669"/>
    <property type="project" value="UniProtKB-UniRule"/>
</dbReference>
<dbReference type="InterPro" id="IPR042111">
    <property type="entry name" value="Adenylosuccinate_synth_dom3"/>
</dbReference>